<dbReference type="GO" id="GO:0016887">
    <property type="term" value="F:ATP hydrolysis activity"/>
    <property type="evidence" value="ECO:0007669"/>
    <property type="project" value="InterPro"/>
</dbReference>
<dbReference type="SUPFAM" id="SSF52540">
    <property type="entry name" value="P-loop containing nucleoside triphosphate hydrolases"/>
    <property type="match status" value="2"/>
</dbReference>
<dbReference type="InterPro" id="IPR003593">
    <property type="entry name" value="AAA+_ATPase"/>
</dbReference>
<keyword evidence="5" id="KW-1278">Translocase</keyword>
<dbReference type="PROSITE" id="PS00211">
    <property type="entry name" value="ABC_TRANSPORTER_1"/>
    <property type="match status" value="2"/>
</dbReference>
<keyword evidence="4" id="KW-0067">ATP-binding</keyword>
<dbReference type="InterPro" id="IPR050683">
    <property type="entry name" value="Bact_Polysacc_Export_ATP-bd"/>
</dbReference>
<sequence length="513" mass="57188">MSFNKMNRLNEYDQNKEVVIKAENLGASFVSGYKDDYKSHVINFFKKKENDEDAEGKVVWPIRNLNFRGYRGEILGIIGSNGSGKTTLCKILSGILNPDEGEIQVKGKVSALFSLGMGFNKSLTGRENVYLNGMMLGIDKKRIHESIDEIHAFSGVGDFMDQPMKYYSSGMRARLGFSVAAYLEPEILILDEALNTGDKEFSEKAAVKIKELVKKAKMVILVTHSLKYAETNCDRLIWLEKGIIKEVGNPKDVIERYQSTLPEKKTKKKRKLDLKKTESIIRDTTIIKAENLSVSYNIKKGKHWALKDINFKINEGEVVGIIGHNGAGKSTVCKVLTRILTPDKGVLKVNGETTALLGYGTGFNAQLTGSDNIYLNGMLLGIPKDRVNRDYNDIVKFSELGKAINKPVKEYSSGMKSRLGFSIAATLQPDIFIIDEALSTGDISFKQKASEKIQEMMESAKAVIIVSHSMGFVEKVCTRAIWIENGEIKFDGDSKEAVKLYKEKVRGTKDKGK</sequence>
<dbReference type="InterPro" id="IPR017871">
    <property type="entry name" value="ABC_transporter-like_CS"/>
</dbReference>
<protein>
    <submittedName>
        <fullName evidence="7">ABC transporter related protein</fullName>
    </submittedName>
</protein>
<dbReference type="Proteomes" id="UP000001401">
    <property type="component" value="Chromosome"/>
</dbReference>
<dbReference type="GO" id="GO:0005524">
    <property type="term" value="F:ATP binding"/>
    <property type="evidence" value="ECO:0007669"/>
    <property type="project" value="UniProtKB-KW"/>
</dbReference>
<dbReference type="KEGG" id="bco:Bcell_3647"/>
<dbReference type="InterPro" id="IPR027417">
    <property type="entry name" value="P-loop_NTPase"/>
</dbReference>
<dbReference type="GO" id="GO:0016020">
    <property type="term" value="C:membrane"/>
    <property type="evidence" value="ECO:0007669"/>
    <property type="project" value="InterPro"/>
</dbReference>
<evidence type="ECO:0000256" key="1">
    <source>
        <dbReference type="ARBA" id="ARBA00005417"/>
    </source>
</evidence>
<evidence type="ECO:0000313" key="7">
    <source>
        <dbReference type="EMBL" id="ADU31888.1"/>
    </source>
</evidence>
<evidence type="ECO:0000259" key="6">
    <source>
        <dbReference type="PROSITE" id="PS50893"/>
    </source>
</evidence>
<feature type="domain" description="ABC transporter" evidence="6">
    <location>
        <begin position="39"/>
        <end position="266"/>
    </location>
</feature>
<dbReference type="eggNOG" id="COG1134">
    <property type="taxonomic scope" value="Bacteria"/>
</dbReference>
<dbReference type="PANTHER" id="PTHR46743:SF2">
    <property type="entry name" value="TEICHOIC ACIDS EXPORT ATP-BINDING PROTEIN TAGH"/>
    <property type="match status" value="1"/>
</dbReference>
<keyword evidence="8" id="KW-1185">Reference proteome</keyword>
<dbReference type="Gene3D" id="3.40.50.300">
    <property type="entry name" value="P-loop containing nucleotide triphosphate hydrolases"/>
    <property type="match status" value="2"/>
</dbReference>
<comment type="similarity">
    <text evidence="1">Belongs to the ABC transporter superfamily.</text>
</comment>
<dbReference type="OrthoDB" id="9778870at2"/>
<dbReference type="CDD" id="cd03220">
    <property type="entry name" value="ABC_KpsT_Wzt"/>
    <property type="match status" value="2"/>
</dbReference>
<dbReference type="RefSeq" id="WP_013490219.1">
    <property type="nucleotide sequence ID" value="NC_014829.1"/>
</dbReference>
<dbReference type="InterPro" id="IPR015860">
    <property type="entry name" value="ABC_transpr_TagH-like"/>
</dbReference>
<organism evidence="7 8">
    <name type="scientific">Evansella cellulosilytica (strain ATCC 21833 / DSM 2522 / FERM P-1141 / JCM 9156 / N-4)</name>
    <name type="common">Bacillus cellulosilyticus</name>
    <dbReference type="NCBI Taxonomy" id="649639"/>
    <lineage>
        <taxon>Bacteria</taxon>
        <taxon>Bacillati</taxon>
        <taxon>Bacillota</taxon>
        <taxon>Bacilli</taxon>
        <taxon>Bacillales</taxon>
        <taxon>Bacillaceae</taxon>
        <taxon>Evansella</taxon>
    </lineage>
</organism>
<dbReference type="PROSITE" id="PS50893">
    <property type="entry name" value="ABC_TRANSPORTER_2"/>
    <property type="match status" value="2"/>
</dbReference>
<dbReference type="STRING" id="649639.Bcell_3647"/>
<dbReference type="HOGENOM" id="CLU_038236_0_0_9"/>
<dbReference type="EMBL" id="CP002394">
    <property type="protein sequence ID" value="ADU31888.1"/>
    <property type="molecule type" value="Genomic_DNA"/>
</dbReference>
<gene>
    <name evidence="7" type="ordered locus">Bcell_3647</name>
</gene>
<evidence type="ECO:0000256" key="3">
    <source>
        <dbReference type="ARBA" id="ARBA00022741"/>
    </source>
</evidence>
<accession>E6TSB9</accession>
<evidence type="ECO:0000313" key="8">
    <source>
        <dbReference type="Proteomes" id="UP000001401"/>
    </source>
</evidence>
<dbReference type="Pfam" id="PF00005">
    <property type="entry name" value="ABC_tran"/>
    <property type="match status" value="2"/>
</dbReference>
<evidence type="ECO:0000256" key="5">
    <source>
        <dbReference type="ARBA" id="ARBA00022967"/>
    </source>
</evidence>
<keyword evidence="2" id="KW-0813">Transport</keyword>
<dbReference type="PANTHER" id="PTHR46743">
    <property type="entry name" value="TEICHOIC ACIDS EXPORT ATP-BINDING PROTEIN TAGH"/>
    <property type="match status" value="1"/>
</dbReference>
<dbReference type="SMART" id="SM00382">
    <property type="entry name" value="AAA"/>
    <property type="match status" value="2"/>
</dbReference>
<dbReference type="AlphaFoldDB" id="E6TSB9"/>
<feature type="domain" description="ABC transporter" evidence="6">
    <location>
        <begin position="287"/>
        <end position="510"/>
    </location>
</feature>
<name>E6TSB9_EVAC2</name>
<dbReference type="InterPro" id="IPR003439">
    <property type="entry name" value="ABC_transporter-like_ATP-bd"/>
</dbReference>
<evidence type="ECO:0000256" key="4">
    <source>
        <dbReference type="ARBA" id="ARBA00022840"/>
    </source>
</evidence>
<reference evidence="7 8" key="1">
    <citation type="submission" date="2010-12" db="EMBL/GenBank/DDBJ databases">
        <title>Complete sequence of Bacillus cellulosilyticus DSM 2522.</title>
        <authorList>
            <consortium name="US DOE Joint Genome Institute"/>
            <person name="Lucas S."/>
            <person name="Copeland A."/>
            <person name="Lapidus A."/>
            <person name="Cheng J.-F."/>
            <person name="Bruce D."/>
            <person name="Goodwin L."/>
            <person name="Pitluck S."/>
            <person name="Chertkov O."/>
            <person name="Detter J.C."/>
            <person name="Han C."/>
            <person name="Tapia R."/>
            <person name="Land M."/>
            <person name="Hauser L."/>
            <person name="Jeffries C."/>
            <person name="Kyrpides N."/>
            <person name="Ivanova N."/>
            <person name="Mikhailova N."/>
            <person name="Brumm P."/>
            <person name="Mead D."/>
            <person name="Woyke T."/>
        </authorList>
    </citation>
    <scope>NUCLEOTIDE SEQUENCE [LARGE SCALE GENOMIC DNA]</scope>
    <source>
        <strain evidence="8">ATCC 21833 / DSM 2522 / FERM P-1141 / JCM 9156 / N-4</strain>
    </source>
</reference>
<proteinExistence type="inferred from homology"/>
<keyword evidence="3" id="KW-0547">Nucleotide-binding</keyword>
<dbReference type="GO" id="GO:0140359">
    <property type="term" value="F:ABC-type transporter activity"/>
    <property type="evidence" value="ECO:0007669"/>
    <property type="project" value="InterPro"/>
</dbReference>
<evidence type="ECO:0000256" key="2">
    <source>
        <dbReference type="ARBA" id="ARBA00022448"/>
    </source>
</evidence>